<name>A0A3A1R173_9BACI</name>
<accession>A0A3A1R173</accession>
<comment type="caution">
    <text evidence="2">The sequence shown here is derived from an EMBL/GenBank/DDBJ whole genome shotgun (WGS) entry which is preliminary data.</text>
</comment>
<protein>
    <submittedName>
        <fullName evidence="2">IDEAL domain-containing protein</fullName>
    </submittedName>
</protein>
<keyword evidence="3" id="KW-1185">Reference proteome</keyword>
<dbReference type="InterPro" id="IPR027393">
    <property type="entry name" value="Virus_scaffolding_prot_C"/>
</dbReference>
<gene>
    <name evidence="2" type="ORF">D3H55_09235</name>
</gene>
<dbReference type="Proteomes" id="UP000265801">
    <property type="component" value="Unassembled WGS sequence"/>
</dbReference>
<dbReference type="InterPro" id="IPR014957">
    <property type="entry name" value="IDEAL_dom"/>
</dbReference>
<dbReference type="EMBL" id="QXIR01000010">
    <property type="protein sequence ID" value="RIW34687.1"/>
    <property type="molecule type" value="Genomic_DNA"/>
</dbReference>
<feature type="domain" description="IDEAL" evidence="1">
    <location>
        <begin position="62"/>
        <end position="97"/>
    </location>
</feature>
<dbReference type="Pfam" id="PF08858">
    <property type="entry name" value="IDEAL"/>
    <property type="match status" value="1"/>
</dbReference>
<proteinExistence type="predicted"/>
<evidence type="ECO:0000313" key="3">
    <source>
        <dbReference type="Proteomes" id="UP000265801"/>
    </source>
</evidence>
<evidence type="ECO:0000313" key="2">
    <source>
        <dbReference type="EMBL" id="RIW34687.1"/>
    </source>
</evidence>
<dbReference type="AlphaFoldDB" id="A0A3A1R173"/>
<dbReference type="Gene3D" id="4.10.810.10">
    <property type="entry name" value="Virus Scaffolding Protein, Chain A"/>
    <property type="match status" value="1"/>
</dbReference>
<organism evidence="2 3">
    <name type="scientific">Bacillus salacetis</name>
    <dbReference type="NCBI Taxonomy" id="2315464"/>
    <lineage>
        <taxon>Bacteria</taxon>
        <taxon>Bacillati</taxon>
        <taxon>Bacillota</taxon>
        <taxon>Bacilli</taxon>
        <taxon>Bacillales</taxon>
        <taxon>Bacillaceae</taxon>
        <taxon>Bacillus</taxon>
    </lineage>
</organism>
<sequence length="125" mass="14435">MNEQNILKGDWVKAKSVEGELVIGYIESVNKDRKTARLKVVQAEEGSIAGRSIETLLRSVTPLQSLNKFTKEYIMELIDLALLTRDEEWFNELTDELKKYEKKPTKEKETIAGVTRNRLIFPHVK</sequence>
<dbReference type="SMART" id="SM00914">
    <property type="entry name" value="IDEAL"/>
    <property type="match status" value="1"/>
</dbReference>
<evidence type="ECO:0000259" key="1">
    <source>
        <dbReference type="SMART" id="SM00914"/>
    </source>
</evidence>
<reference evidence="2 3" key="1">
    <citation type="submission" date="2018-09" db="EMBL/GenBank/DDBJ databases">
        <title>Bacillus saliacetes sp. nov., isolated from Thai shrimp paste (Ka-pi).</title>
        <authorList>
            <person name="Daroonpunt R."/>
            <person name="Tanasupawat S."/>
            <person name="Yiamsombut S."/>
        </authorList>
    </citation>
    <scope>NUCLEOTIDE SEQUENCE [LARGE SCALE GENOMIC DNA]</scope>
    <source>
        <strain evidence="2 3">SKP7-4</strain>
    </source>
</reference>
<dbReference type="OrthoDB" id="2427704at2"/>
<dbReference type="RefSeq" id="WP_119546625.1">
    <property type="nucleotide sequence ID" value="NZ_QXIR01000010.1"/>
</dbReference>